<dbReference type="Gene3D" id="2.130.10.10">
    <property type="entry name" value="YVTN repeat-like/Quinoprotein amine dehydrogenase"/>
    <property type="match status" value="3"/>
</dbReference>
<keyword evidence="6" id="KW-0966">Cell projection</keyword>
<evidence type="ECO:0000313" key="13">
    <source>
        <dbReference type="EMBL" id="KAK8396861.1"/>
    </source>
</evidence>
<feature type="region of interest" description="Disordered" evidence="12">
    <location>
        <begin position="238"/>
        <end position="260"/>
    </location>
</feature>
<feature type="repeat" description="WD" evidence="11">
    <location>
        <begin position="640"/>
        <end position="681"/>
    </location>
</feature>
<evidence type="ECO:0000256" key="6">
    <source>
        <dbReference type="ARBA" id="ARBA00022846"/>
    </source>
</evidence>
<evidence type="ECO:0000256" key="4">
    <source>
        <dbReference type="ARBA" id="ARBA00022574"/>
    </source>
</evidence>
<keyword evidence="14" id="KW-1185">Reference proteome</keyword>
<dbReference type="InterPro" id="IPR050630">
    <property type="entry name" value="WD_repeat_EMAP"/>
</dbReference>
<dbReference type="SMART" id="SM00320">
    <property type="entry name" value="WD40"/>
    <property type="match status" value="8"/>
</dbReference>
<keyword evidence="4 11" id="KW-0853">WD repeat</keyword>
<dbReference type="InterPro" id="IPR011047">
    <property type="entry name" value="Quinoprotein_ADH-like_sf"/>
</dbReference>
<feature type="region of interest" description="Disordered" evidence="12">
    <location>
        <begin position="381"/>
        <end position="416"/>
    </location>
</feature>
<keyword evidence="3" id="KW-0963">Cytoplasm</keyword>
<evidence type="ECO:0000256" key="9">
    <source>
        <dbReference type="ARBA" id="ARBA00046056"/>
    </source>
</evidence>
<sequence>MKPNKKIKDLQLLSTIGFTGKIVGGLHLQKDRSLVYPLGVGVGVWDRAGGRHAILHGHTRPVVALAVSRSGKLIVSAQDGDPGCQARVVVWRYDERQECGSHEVHREEVAAVGVSAGEEYVASLGGLSDGYLVLWHIPTKTPVCSVQAAEPGMGVASLLCMAPHTPTLMLVGGQRILKAWSLDPATNRLTPTSISLGLTERNYTCLKVDEAEEFLFAATTTGDVVKVRLNKSPTPGCHPSPVLVSVMAPRPTPTPGGPRLTRAPTPGLQAMAVLPNGDLLVGDVGGYVRAYRQLQDVTEEGRPACPAPPRAHGTVKYTHPKDPTRPILVQVWAVEVGAALTSLSVVGQEVVLGTVSSDIYQLKLFFQPQDLNQTKCNKTRVEFQDQTKNPRERKGFRERNVTQRKHSNSTHPRQGALKLDSVAPELHLLSTCHSEPINDVTFPRGVDQLVVCGGMGGVRVWNVASLQELLRVELPGIVCYCCCVSPSLHTIITGWSDGRLRGLGAESGRVVWVMDDAHHAGVNTICVLKSGKLVSGGRDGRVRVWAVDGSRVHMEASQKEHRGEVTHLALAPMETRILSCSGDGSCILWSLPELERIYRLTAHTVFLGGQVLASGEVVTVGSDGSVMVWDRQDGVLLADLPASSKPITTVTASRDDAALVTAGEDATIRVWNWSKGRVTHEGHGHSGSIAKVDLSSDGKVLASVGEDGGIFFWKMPERR</sequence>
<dbReference type="AlphaFoldDB" id="A0AAW0UD59"/>
<evidence type="ECO:0000256" key="2">
    <source>
        <dbReference type="ARBA" id="ARBA00004496"/>
    </source>
</evidence>
<comment type="function">
    <text evidence="9">Microtubule inner protein (MIP) part of the dynein-decorated doublet microtubules (DMTs) in cilia axoneme. Important for proper ciliary and flagellar beating. May act in cooperation with CFAP45 and axonemal dynein subunit DNAH11. May play a role in cell growth and/or survival.</text>
</comment>
<comment type="subcellular location">
    <subcellularLocation>
        <location evidence="1">Cell projection</location>
        <location evidence="1">Cilium</location>
        <location evidence="1">Flagellum</location>
    </subcellularLocation>
    <subcellularLocation>
        <location evidence="2">Cytoplasm</location>
    </subcellularLocation>
</comment>
<evidence type="ECO:0000256" key="3">
    <source>
        <dbReference type="ARBA" id="ARBA00022490"/>
    </source>
</evidence>
<proteinExistence type="inferred from homology"/>
<evidence type="ECO:0000256" key="12">
    <source>
        <dbReference type="SAM" id="MobiDB-lite"/>
    </source>
</evidence>
<dbReference type="PROSITE" id="PS50294">
    <property type="entry name" value="WD_REPEATS_REGION"/>
    <property type="match status" value="2"/>
</dbReference>
<dbReference type="SUPFAM" id="SSF50998">
    <property type="entry name" value="Quinoprotein alcohol dehydrogenase-like"/>
    <property type="match status" value="1"/>
</dbReference>
<gene>
    <name evidence="13" type="ORF">O3P69_005081</name>
</gene>
<dbReference type="CDD" id="cd00200">
    <property type="entry name" value="WD40"/>
    <property type="match status" value="1"/>
</dbReference>
<feature type="compositionally biased region" description="Basic and acidic residues" evidence="12">
    <location>
        <begin position="381"/>
        <end position="401"/>
    </location>
</feature>
<reference evidence="13 14" key="1">
    <citation type="submission" date="2023-03" db="EMBL/GenBank/DDBJ databases">
        <title>High-quality genome of Scylla paramamosain provides insights in environmental adaptation.</title>
        <authorList>
            <person name="Zhang L."/>
        </authorList>
    </citation>
    <scope>NUCLEOTIDE SEQUENCE [LARGE SCALE GENOMIC DNA]</scope>
    <source>
        <strain evidence="13">LZ_2023a</strain>
        <tissue evidence="13">Muscle</tissue>
    </source>
</reference>
<keyword evidence="5" id="KW-0677">Repeat</keyword>
<name>A0AAW0UD59_SCYPA</name>
<dbReference type="InterPro" id="IPR015943">
    <property type="entry name" value="WD40/YVTN_repeat-like_dom_sf"/>
</dbReference>
<protein>
    <recommendedName>
        <fullName evidence="8">Cilia- and flagella-associated protein 52</fullName>
    </recommendedName>
</protein>
<feature type="region of interest" description="Disordered" evidence="12">
    <location>
        <begin position="299"/>
        <end position="319"/>
    </location>
</feature>
<organism evidence="13 14">
    <name type="scientific">Scylla paramamosain</name>
    <name type="common">Mud crab</name>
    <dbReference type="NCBI Taxonomy" id="85552"/>
    <lineage>
        <taxon>Eukaryota</taxon>
        <taxon>Metazoa</taxon>
        <taxon>Ecdysozoa</taxon>
        <taxon>Arthropoda</taxon>
        <taxon>Crustacea</taxon>
        <taxon>Multicrustacea</taxon>
        <taxon>Malacostraca</taxon>
        <taxon>Eumalacostraca</taxon>
        <taxon>Eucarida</taxon>
        <taxon>Decapoda</taxon>
        <taxon>Pleocyemata</taxon>
        <taxon>Brachyura</taxon>
        <taxon>Eubrachyura</taxon>
        <taxon>Portunoidea</taxon>
        <taxon>Portunidae</taxon>
        <taxon>Portuninae</taxon>
        <taxon>Scylla</taxon>
    </lineage>
</organism>
<comment type="similarity">
    <text evidence="7">Belongs to the CFAP52 family.</text>
</comment>
<dbReference type="PANTHER" id="PTHR13720:SF14">
    <property type="entry name" value="CILIA- AND FLAGELLA-ASSOCIATED PROTEIN 52"/>
    <property type="match status" value="1"/>
</dbReference>
<dbReference type="PANTHER" id="PTHR13720">
    <property type="entry name" value="WD-40 REPEAT PROTEIN"/>
    <property type="match status" value="1"/>
</dbReference>
<dbReference type="Proteomes" id="UP001487740">
    <property type="component" value="Unassembled WGS sequence"/>
</dbReference>
<dbReference type="InterPro" id="IPR001680">
    <property type="entry name" value="WD40_rpt"/>
</dbReference>
<evidence type="ECO:0000256" key="7">
    <source>
        <dbReference type="ARBA" id="ARBA00029456"/>
    </source>
</evidence>
<keyword evidence="6" id="KW-0969">Cilium</keyword>
<dbReference type="GO" id="GO:0031514">
    <property type="term" value="C:motile cilium"/>
    <property type="evidence" value="ECO:0007669"/>
    <property type="project" value="UniProtKB-SubCell"/>
</dbReference>
<feature type="repeat" description="WD" evidence="11">
    <location>
        <begin position="558"/>
        <end position="599"/>
    </location>
</feature>
<dbReference type="PROSITE" id="PS50082">
    <property type="entry name" value="WD_REPEATS_2"/>
    <property type="match status" value="4"/>
</dbReference>
<evidence type="ECO:0000256" key="11">
    <source>
        <dbReference type="PROSITE-ProRule" id="PRU00221"/>
    </source>
</evidence>
<evidence type="ECO:0000256" key="10">
    <source>
        <dbReference type="ARBA" id="ARBA00047117"/>
    </source>
</evidence>
<dbReference type="Pfam" id="PF00400">
    <property type="entry name" value="WD40"/>
    <property type="match status" value="5"/>
</dbReference>
<comment type="caution">
    <text evidence="13">The sequence shown here is derived from an EMBL/GenBank/DDBJ whole genome shotgun (WGS) entry which is preliminary data.</text>
</comment>
<feature type="repeat" description="WD" evidence="11">
    <location>
        <begin position="682"/>
        <end position="719"/>
    </location>
</feature>
<dbReference type="GO" id="GO:0005930">
    <property type="term" value="C:axoneme"/>
    <property type="evidence" value="ECO:0007669"/>
    <property type="project" value="UniProtKB-ARBA"/>
</dbReference>
<evidence type="ECO:0000256" key="5">
    <source>
        <dbReference type="ARBA" id="ARBA00022737"/>
    </source>
</evidence>
<evidence type="ECO:0000256" key="8">
    <source>
        <dbReference type="ARBA" id="ARBA00029552"/>
    </source>
</evidence>
<accession>A0AAW0UD59</accession>
<evidence type="ECO:0000256" key="1">
    <source>
        <dbReference type="ARBA" id="ARBA00004230"/>
    </source>
</evidence>
<evidence type="ECO:0000313" key="14">
    <source>
        <dbReference type="Proteomes" id="UP001487740"/>
    </source>
</evidence>
<feature type="repeat" description="WD" evidence="11">
    <location>
        <begin position="515"/>
        <end position="555"/>
    </location>
</feature>
<keyword evidence="6" id="KW-0282">Flagellum</keyword>
<comment type="subunit">
    <text evidence="10">Microtubule inner protein component of sperm flagellar doublet microtubules. Interacts with BRCA2. Interacts with the CCT chaperonin complex. Interacts with HSP70. Interacts with AK8. Interacts with CFAP45. Interacts with DNAI1. Interacts with IQDC.</text>
</comment>
<dbReference type="EMBL" id="JARAKH010000015">
    <property type="protein sequence ID" value="KAK8396861.1"/>
    <property type="molecule type" value="Genomic_DNA"/>
</dbReference>